<feature type="transmembrane region" description="Helical" evidence="3">
    <location>
        <begin position="512"/>
        <end position="535"/>
    </location>
</feature>
<protein>
    <recommendedName>
        <fullName evidence="4">Methyltransferase domain-containing protein</fullName>
    </recommendedName>
</protein>
<feature type="region of interest" description="Disordered" evidence="2">
    <location>
        <begin position="311"/>
        <end position="337"/>
    </location>
</feature>
<dbReference type="PANTHER" id="PTHR32361:SF9">
    <property type="entry name" value="FERRIC REDUCTASE TRANSMEMBRANE COMPONENT 3-RELATED"/>
    <property type="match status" value="1"/>
</dbReference>
<evidence type="ECO:0000313" key="6">
    <source>
        <dbReference type="Proteomes" id="UP000028045"/>
    </source>
</evidence>
<dbReference type="PANTHER" id="PTHR32361">
    <property type="entry name" value="FERRIC/CUPRIC REDUCTASE TRANSMEMBRANE COMPONENT"/>
    <property type="match status" value="1"/>
</dbReference>
<dbReference type="Pfam" id="PF13847">
    <property type="entry name" value="Methyltransf_31"/>
    <property type="match status" value="1"/>
</dbReference>
<evidence type="ECO:0000256" key="2">
    <source>
        <dbReference type="SAM" id="MobiDB-lite"/>
    </source>
</evidence>
<keyword evidence="3" id="KW-0812">Transmembrane</keyword>
<dbReference type="EMBL" id="KL648434">
    <property type="protein sequence ID" value="KEY70486.1"/>
    <property type="molecule type" value="Genomic_DNA"/>
</dbReference>
<evidence type="ECO:0000313" key="5">
    <source>
        <dbReference type="EMBL" id="KEY70486.1"/>
    </source>
</evidence>
<dbReference type="CDD" id="cd02440">
    <property type="entry name" value="AdoMet_MTases"/>
    <property type="match status" value="1"/>
</dbReference>
<organism evidence="5 6">
    <name type="scientific">Stachybotrys chartarum (strain CBS 109288 / IBT 7711)</name>
    <name type="common">Toxic black mold</name>
    <name type="synonym">Stilbospora chartarum</name>
    <dbReference type="NCBI Taxonomy" id="1280523"/>
    <lineage>
        <taxon>Eukaryota</taxon>
        <taxon>Fungi</taxon>
        <taxon>Dikarya</taxon>
        <taxon>Ascomycota</taxon>
        <taxon>Pezizomycotina</taxon>
        <taxon>Sordariomycetes</taxon>
        <taxon>Hypocreomycetidae</taxon>
        <taxon>Hypocreales</taxon>
        <taxon>Stachybotryaceae</taxon>
        <taxon>Stachybotrys</taxon>
    </lineage>
</organism>
<dbReference type="Gene3D" id="3.40.50.150">
    <property type="entry name" value="Vaccinia Virus protein VP39"/>
    <property type="match status" value="1"/>
</dbReference>
<feature type="transmembrane region" description="Helical" evidence="3">
    <location>
        <begin position="542"/>
        <end position="563"/>
    </location>
</feature>
<name>A0A084AYV7_STACB</name>
<dbReference type="InterPro" id="IPR029063">
    <property type="entry name" value="SAM-dependent_MTases_sf"/>
</dbReference>
<reference evidence="5 6" key="1">
    <citation type="journal article" date="2014" name="BMC Genomics">
        <title>Comparative genome sequencing reveals chemotype-specific gene clusters in the toxigenic black mold Stachybotrys.</title>
        <authorList>
            <person name="Semeiks J."/>
            <person name="Borek D."/>
            <person name="Otwinowski Z."/>
            <person name="Grishin N.V."/>
        </authorList>
    </citation>
    <scope>NUCLEOTIDE SEQUENCE [LARGE SCALE GENOMIC DNA]</scope>
    <source>
        <strain evidence="6">CBS 109288 / IBT 7711</strain>
    </source>
</reference>
<dbReference type="GO" id="GO:0006826">
    <property type="term" value="P:iron ion transport"/>
    <property type="evidence" value="ECO:0007669"/>
    <property type="project" value="TreeGrafter"/>
</dbReference>
<dbReference type="AlphaFoldDB" id="A0A084AYV7"/>
<gene>
    <name evidence="5" type="ORF">S7711_09987</name>
</gene>
<dbReference type="Proteomes" id="UP000028045">
    <property type="component" value="Unassembled WGS sequence"/>
</dbReference>
<dbReference type="GO" id="GO:0005886">
    <property type="term" value="C:plasma membrane"/>
    <property type="evidence" value="ECO:0007669"/>
    <property type="project" value="TreeGrafter"/>
</dbReference>
<dbReference type="GO" id="GO:0006879">
    <property type="term" value="P:intracellular iron ion homeostasis"/>
    <property type="evidence" value="ECO:0007669"/>
    <property type="project" value="TreeGrafter"/>
</dbReference>
<keyword evidence="1" id="KW-0813">Transport</keyword>
<accession>A0A084AYV7</accession>
<keyword evidence="3" id="KW-0472">Membrane</keyword>
<dbReference type="HOGENOM" id="CLU_375599_0_0_1"/>
<proteinExistence type="predicted"/>
<feature type="transmembrane region" description="Helical" evidence="3">
    <location>
        <begin position="569"/>
        <end position="591"/>
    </location>
</feature>
<dbReference type="InterPro" id="IPR025714">
    <property type="entry name" value="Methyltranfer_dom"/>
</dbReference>
<dbReference type="GO" id="GO:0000293">
    <property type="term" value="F:ferric-chelate reductase activity"/>
    <property type="evidence" value="ECO:0007669"/>
    <property type="project" value="TreeGrafter"/>
</dbReference>
<dbReference type="GO" id="GO:0015677">
    <property type="term" value="P:copper ion import"/>
    <property type="evidence" value="ECO:0007669"/>
    <property type="project" value="TreeGrafter"/>
</dbReference>
<keyword evidence="3" id="KW-1133">Transmembrane helix</keyword>
<evidence type="ECO:0000259" key="4">
    <source>
        <dbReference type="Pfam" id="PF13847"/>
    </source>
</evidence>
<feature type="transmembrane region" description="Helical" evidence="3">
    <location>
        <begin position="392"/>
        <end position="410"/>
    </location>
</feature>
<dbReference type="InterPro" id="IPR051410">
    <property type="entry name" value="Ferric/Cupric_Reductase"/>
</dbReference>
<dbReference type="OrthoDB" id="10017101at2759"/>
<feature type="transmembrane region" description="Helical" evidence="3">
    <location>
        <begin position="457"/>
        <end position="476"/>
    </location>
</feature>
<keyword evidence="6" id="KW-1185">Reference proteome</keyword>
<evidence type="ECO:0000256" key="3">
    <source>
        <dbReference type="SAM" id="Phobius"/>
    </source>
</evidence>
<evidence type="ECO:0000256" key="1">
    <source>
        <dbReference type="ARBA" id="ARBA00022448"/>
    </source>
</evidence>
<sequence>MAASSQQPTYHIGHREETLKAFELRNASTCLGYLLPTLEALPSDFSLLDIGCGPGSITFDLARRFPQARIVGVDLGDEVIERNKANIAVFAPDSNVEFRTGDLLHPEAFLSPEEMGSFDVVHEHTTLICIPDSVAGLHALKRAAKQDGGIVACREADVASQVVWPPVPESAELQERIYAMNGLDTQMGRKLLSKALEAGFRRDQVTASASVLSNITASQRQLYAGSMIAMLADENSDYRKAAAKFGYTDEQGDEPFLKTVALCIDTYCPISDRPSFALLEDYWASHLGTGTLGGYQYVPAMSYPDALAAARRDEERAHANGTTSEDDEHGDHGSHVKKRQFMTPAGPEVTRELPVVVSGEPLNVTSSVAPDVWQLQYNGLFDFETNENGHSYYTVAIFLIASTLPALLSLPRLIPGVVKSQPWSDLQSALINPPVFGQRHREPAAGSVGLVPTRGQALYVFVISLLNVIFLLGPFVHSHPQSIFSTRASQALSIIGNHAGSMTMGNAAAHRWLGYWCLLHTVLHSLMLFQYYAIYGNYAAELLPLALLFLVGYYYHIWFLYTYDWGYEIWMFVAAGIWATDLLVRLVRTVLRSYRTAKVRLAPGTDGECIRIDIEGTLLGEGVVYLSFPSLGWRLWESHPFSVAFNSDESEEDFASASHSPLAEGKEIQVAARPTSVSITIFFARGRAGMTDGGREGLAGIVVCGSPAMADEVRRKVTQLTRNGPPTKPYLLVDESFGW</sequence>
<dbReference type="SUPFAM" id="SSF53335">
    <property type="entry name" value="S-adenosyl-L-methionine-dependent methyltransferases"/>
    <property type="match status" value="1"/>
</dbReference>
<feature type="domain" description="Methyltransferase" evidence="4">
    <location>
        <begin position="44"/>
        <end position="156"/>
    </location>
</feature>